<evidence type="ECO:0000313" key="7">
    <source>
        <dbReference type="EMBL" id="BDP43689.1"/>
    </source>
</evidence>
<gene>
    <name evidence="7" type="ORF">DAETH_36580</name>
</gene>
<keyword evidence="8" id="KW-1185">Reference proteome</keyword>
<dbReference type="Pfam" id="PF01810">
    <property type="entry name" value="LysE"/>
    <property type="match status" value="1"/>
</dbReference>
<dbReference type="EMBL" id="AP026561">
    <property type="protein sequence ID" value="BDP43689.1"/>
    <property type="molecule type" value="Genomic_DNA"/>
</dbReference>
<dbReference type="Proteomes" id="UP001064971">
    <property type="component" value="Plasmid pDAETH-1"/>
</dbReference>
<comment type="subcellular location">
    <subcellularLocation>
        <location evidence="1">Cell membrane</location>
        <topology evidence="1">Multi-pass membrane protein</topology>
    </subcellularLocation>
</comment>
<dbReference type="PIRSF" id="PIRSF006324">
    <property type="entry name" value="LeuE"/>
    <property type="match status" value="1"/>
</dbReference>
<keyword evidence="3 6" id="KW-0812">Transmembrane</keyword>
<feature type="transmembrane region" description="Helical" evidence="6">
    <location>
        <begin position="27"/>
        <end position="50"/>
    </location>
</feature>
<dbReference type="PANTHER" id="PTHR30086:SF20">
    <property type="entry name" value="ARGININE EXPORTER PROTEIN ARGO-RELATED"/>
    <property type="match status" value="1"/>
</dbReference>
<name>A0ABM8AIQ8_9DEIO</name>
<reference evidence="7" key="1">
    <citation type="submission" date="2022-07" db="EMBL/GenBank/DDBJ databases">
        <title>Complete Genome Sequence of the Radioresistant Bacterium Deinococcus aetherius ST0316, Isolated from the Air Dust collected in Lower Stratosphere above Japan.</title>
        <authorList>
            <person name="Satoh K."/>
            <person name="Hagiwara K."/>
            <person name="Katsumata K."/>
            <person name="Kubo A."/>
            <person name="Yokobori S."/>
            <person name="Yamagishi A."/>
            <person name="Oono Y."/>
            <person name="Narumi I."/>
        </authorList>
    </citation>
    <scope>NUCLEOTIDE SEQUENCE</scope>
    <source>
        <strain evidence="7">ST0316</strain>
        <plasmid evidence="7">pDAETH-1</plasmid>
    </source>
</reference>
<evidence type="ECO:0000256" key="2">
    <source>
        <dbReference type="ARBA" id="ARBA00022475"/>
    </source>
</evidence>
<geneLocation type="plasmid" evidence="7 8">
    <name>pDAETH-1</name>
</geneLocation>
<feature type="transmembrane region" description="Helical" evidence="6">
    <location>
        <begin position="167"/>
        <end position="189"/>
    </location>
</feature>
<protein>
    <submittedName>
        <fullName evidence="7">Lysine transporter LysE</fullName>
    </submittedName>
</protein>
<accession>A0ABM8AIQ8</accession>
<sequence length="195" mass="20849">MAPGPDFAMVVARSVTGGWRVGLATTFGFSAGVFAHTLFAAFGLNALLLTSALAFDIVKWVGAAYLIFLGVKALLERTPHVTLPGSAASNVTQRSAFWQAALTDLLNPKVALFFLAFLPQFIHPERGPVVAQFLVLGVLFLLVGLVWDAFLAVLAGRVGVWAARHPWLVVVQNRVSGVVMLALGIRLALSRRDAV</sequence>
<feature type="transmembrane region" description="Helical" evidence="6">
    <location>
        <begin position="95"/>
        <end position="118"/>
    </location>
</feature>
<dbReference type="RefSeq" id="WP_264777549.1">
    <property type="nucleotide sequence ID" value="NZ_AP026561.1"/>
</dbReference>
<evidence type="ECO:0000256" key="6">
    <source>
        <dbReference type="SAM" id="Phobius"/>
    </source>
</evidence>
<keyword evidence="5 6" id="KW-0472">Membrane</keyword>
<dbReference type="PANTHER" id="PTHR30086">
    <property type="entry name" value="ARGININE EXPORTER PROTEIN ARGO"/>
    <property type="match status" value="1"/>
</dbReference>
<evidence type="ECO:0000256" key="5">
    <source>
        <dbReference type="ARBA" id="ARBA00023136"/>
    </source>
</evidence>
<keyword evidence="2" id="KW-1003">Cell membrane</keyword>
<keyword evidence="4 6" id="KW-1133">Transmembrane helix</keyword>
<evidence type="ECO:0000256" key="1">
    <source>
        <dbReference type="ARBA" id="ARBA00004651"/>
    </source>
</evidence>
<dbReference type="InterPro" id="IPR001123">
    <property type="entry name" value="LeuE-type"/>
</dbReference>
<evidence type="ECO:0000256" key="4">
    <source>
        <dbReference type="ARBA" id="ARBA00022989"/>
    </source>
</evidence>
<feature type="transmembrane region" description="Helical" evidence="6">
    <location>
        <begin position="57"/>
        <end position="75"/>
    </location>
</feature>
<feature type="transmembrane region" description="Helical" evidence="6">
    <location>
        <begin position="130"/>
        <end position="155"/>
    </location>
</feature>
<proteinExistence type="predicted"/>
<evidence type="ECO:0000256" key="3">
    <source>
        <dbReference type="ARBA" id="ARBA00022692"/>
    </source>
</evidence>
<keyword evidence="7" id="KW-0614">Plasmid</keyword>
<evidence type="ECO:0000313" key="8">
    <source>
        <dbReference type="Proteomes" id="UP001064971"/>
    </source>
</evidence>
<organism evidence="7 8">
    <name type="scientific">Deinococcus aetherius</name>
    <dbReference type="NCBI Taxonomy" id="200252"/>
    <lineage>
        <taxon>Bacteria</taxon>
        <taxon>Thermotogati</taxon>
        <taxon>Deinococcota</taxon>
        <taxon>Deinococci</taxon>
        <taxon>Deinococcales</taxon>
        <taxon>Deinococcaceae</taxon>
        <taxon>Deinococcus</taxon>
    </lineage>
</organism>